<reference evidence="10 11" key="1">
    <citation type="submission" date="2015-08" db="EMBL/GenBank/DDBJ databases">
        <title>The genome of the Asian arowana (Scleropages formosus).</title>
        <authorList>
            <person name="Tan M.H."/>
            <person name="Gan H.M."/>
            <person name="Croft L.J."/>
            <person name="Austin C.M."/>
        </authorList>
    </citation>
    <scope>NUCLEOTIDE SEQUENCE [LARGE SCALE GENOMIC DNA]</scope>
    <source>
        <strain evidence="10">Aro1</strain>
    </source>
</reference>
<dbReference type="Pfam" id="PF09067">
    <property type="entry name" value="EpoR_lig-bind"/>
    <property type="match status" value="1"/>
</dbReference>
<dbReference type="AlphaFoldDB" id="A0A0N8K0M0"/>
<dbReference type="EMBL" id="JARO02002501">
    <property type="protein sequence ID" value="KPP72513.1"/>
    <property type="molecule type" value="Genomic_DNA"/>
</dbReference>
<feature type="domain" description="Fibronectin type-III" evidence="9">
    <location>
        <begin position="120"/>
        <end position="222"/>
    </location>
</feature>
<dbReference type="CDD" id="cd00063">
    <property type="entry name" value="FN3"/>
    <property type="match status" value="1"/>
</dbReference>
<keyword evidence="5" id="KW-0472">Membrane</keyword>
<name>A0A0N8K0M0_SCLFO</name>
<evidence type="ECO:0000259" key="9">
    <source>
        <dbReference type="PROSITE" id="PS50853"/>
    </source>
</evidence>
<dbReference type="GO" id="GO:0009897">
    <property type="term" value="C:external side of plasma membrane"/>
    <property type="evidence" value="ECO:0007669"/>
    <property type="project" value="TreeGrafter"/>
</dbReference>
<dbReference type="FunFam" id="2.60.40.10:FF:000287">
    <property type="entry name" value="Prolactin receptor"/>
    <property type="match status" value="1"/>
</dbReference>
<dbReference type="InterPro" id="IPR013783">
    <property type="entry name" value="Ig-like_fold"/>
</dbReference>
<keyword evidence="7" id="KW-0325">Glycoprotein</keyword>
<keyword evidence="6 10" id="KW-0675">Receptor</keyword>
<evidence type="ECO:0000256" key="3">
    <source>
        <dbReference type="ARBA" id="ARBA00022729"/>
    </source>
</evidence>
<proteinExistence type="predicted"/>
<sequence length="474" mass="51799">MDKYQDEKTASDVSSPPPRPQIHYCRSPNMETFTCWWRFPDNPLLGNGNVTYVLTYAVGKGSKQECPDYTTGGPNSCYFDSQHTQVWEVYCMNVTAISARGNQTSEEHCLDVAEIVETDPPLNLTYQLMSNSEESGSTVVVSWQYPLTVDVQMGWVTLIYELQFRHKSEPHNWKVKGGLREPHLELLDLPVGSYVVRVRCKSRNAGLWSKWSSPLTVDIPAKQGIGTCLSLSSGKVEEINRLFSSFHGYTTPQYSEEVLLQVSMDEGLSFKENSMAQSKKMEGEPPPSINGPGCPRGQQPMQTLVGPTCYSQALAPYWQASTHGQEDSSALSPTAMPTLAQPDPSILHSELLTFPALGYSMILSPAPVQQINQDFYTCVNGINARGAVHLVPCLPDHSKQSPYSQIGGAADSAKKGLTERSIQLTSTSGQGEPVANVVTAGPGSVAVGTAFDSYATLDDLRLHNEQCVGMASSQ</sequence>
<evidence type="ECO:0000256" key="8">
    <source>
        <dbReference type="SAM" id="MobiDB-lite"/>
    </source>
</evidence>
<protein>
    <submittedName>
        <fullName evidence="10">Prolactin receptor-like</fullName>
    </submittedName>
</protein>
<dbReference type="STRING" id="113540.ENSSFOP00015052605"/>
<dbReference type="Proteomes" id="UP000034805">
    <property type="component" value="Unassembled WGS sequence"/>
</dbReference>
<evidence type="ECO:0000313" key="11">
    <source>
        <dbReference type="Proteomes" id="UP000034805"/>
    </source>
</evidence>
<accession>A0A0N8K0M0</accession>
<dbReference type="PANTHER" id="PTHR23037">
    <property type="entry name" value="CYTOKINE RECEPTOR"/>
    <property type="match status" value="1"/>
</dbReference>
<dbReference type="SUPFAM" id="SSF49265">
    <property type="entry name" value="Fibronectin type III"/>
    <property type="match status" value="2"/>
</dbReference>
<evidence type="ECO:0000256" key="7">
    <source>
        <dbReference type="ARBA" id="ARBA00023180"/>
    </source>
</evidence>
<evidence type="ECO:0000256" key="1">
    <source>
        <dbReference type="ARBA" id="ARBA00004479"/>
    </source>
</evidence>
<keyword evidence="2" id="KW-0812">Transmembrane</keyword>
<evidence type="ECO:0000256" key="2">
    <source>
        <dbReference type="ARBA" id="ARBA00022692"/>
    </source>
</evidence>
<dbReference type="Gene3D" id="2.60.40.10">
    <property type="entry name" value="Immunoglobulins"/>
    <property type="match status" value="2"/>
</dbReference>
<comment type="subcellular location">
    <subcellularLocation>
        <location evidence="1">Membrane</location>
        <topology evidence="1">Single-pass type I membrane protein</topology>
    </subcellularLocation>
</comment>
<evidence type="ECO:0000313" key="10">
    <source>
        <dbReference type="EMBL" id="KPP72513.1"/>
    </source>
</evidence>
<organism evidence="10 11">
    <name type="scientific">Scleropages formosus</name>
    <name type="common">Asian bonytongue</name>
    <name type="synonym">Osteoglossum formosum</name>
    <dbReference type="NCBI Taxonomy" id="113540"/>
    <lineage>
        <taxon>Eukaryota</taxon>
        <taxon>Metazoa</taxon>
        <taxon>Chordata</taxon>
        <taxon>Craniata</taxon>
        <taxon>Vertebrata</taxon>
        <taxon>Euteleostomi</taxon>
        <taxon>Actinopterygii</taxon>
        <taxon>Neopterygii</taxon>
        <taxon>Teleostei</taxon>
        <taxon>Osteoglossocephala</taxon>
        <taxon>Osteoglossomorpha</taxon>
        <taxon>Osteoglossiformes</taxon>
        <taxon>Osteoglossidae</taxon>
        <taxon>Scleropages</taxon>
    </lineage>
</organism>
<feature type="compositionally biased region" description="Basic and acidic residues" evidence="8">
    <location>
        <begin position="1"/>
        <end position="10"/>
    </location>
</feature>
<dbReference type="PANTHER" id="PTHR23037:SF46">
    <property type="entry name" value="INTERLEUKIN 5 RECEPTOR SUBUNIT ALPHA"/>
    <property type="match status" value="1"/>
</dbReference>
<evidence type="ECO:0000256" key="5">
    <source>
        <dbReference type="ARBA" id="ARBA00023136"/>
    </source>
</evidence>
<dbReference type="InterPro" id="IPR015152">
    <property type="entry name" value="Growth/epo_recpt_lig-bind"/>
</dbReference>
<comment type="caution">
    <text evidence="10">The sequence shown here is derived from an EMBL/GenBank/DDBJ whole genome shotgun (WGS) entry which is preliminary data.</text>
</comment>
<dbReference type="GO" id="GO:0004896">
    <property type="term" value="F:cytokine receptor activity"/>
    <property type="evidence" value="ECO:0007669"/>
    <property type="project" value="TreeGrafter"/>
</dbReference>
<evidence type="ECO:0000256" key="4">
    <source>
        <dbReference type="ARBA" id="ARBA00022989"/>
    </source>
</evidence>
<keyword evidence="4" id="KW-1133">Transmembrane helix</keyword>
<feature type="region of interest" description="Disordered" evidence="8">
    <location>
        <begin position="275"/>
        <end position="296"/>
    </location>
</feature>
<feature type="region of interest" description="Disordered" evidence="8">
    <location>
        <begin position="1"/>
        <end position="21"/>
    </location>
</feature>
<keyword evidence="3" id="KW-0732">Signal</keyword>
<dbReference type="InterPro" id="IPR003961">
    <property type="entry name" value="FN3_dom"/>
</dbReference>
<gene>
    <name evidence="10" type="ORF">Z043_108478</name>
</gene>
<evidence type="ECO:0000256" key="6">
    <source>
        <dbReference type="ARBA" id="ARBA00023170"/>
    </source>
</evidence>
<dbReference type="PROSITE" id="PS50853">
    <property type="entry name" value="FN3"/>
    <property type="match status" value="1"/>
</dbReference>
<dbReference type="InterPro" id="IPR036116">
    <property type="entry name" value="FN3_sf"/>
</dbReference>